<dbReference type="EMBL" id="BK032497">
    <property type="protein sequence ID" value="DAF42778.1"/>
    <property type="molecule type" value="Genomic_DNA"/>
</dbReference>
<accession>A0A8S5RWG9</accession>
<organism evidence="1">
    <name type="scientific">Siphoviridae sp. ctHip2</name>
    <dbReference type="NCBI Taxonomy" id="2827830"/>
    <lineage>
        <taxon>Viruses</taxon>
        <taxon>Duplodnaviria</taxon>
        <taxon>Heunggongvirae</taxon>
        <taxon>Uroviricota</taxon>
        <taxon>Caudoviricetes</taxon>
    </lineage>
</organism>
<evidence type="ECO:0000313" key="1">
    <source>
        <dbReference type="EMBL" id="DAF42778.1"/>
    </source>
</evidence>
<reference evidence="1" key="1">
    <citation type="journal article" date="2021" name="Proc. Natl. Acad. Sci. U.S.A.">
        <title>A Catalog of Tens of Thousands of Viruses from Human Metagenomes Reveals Hidden Associations with Chronic Diseases.</title>
        <authorList>
            <person name="Tisza M.J."/>
            <person name="Buck C.B."/>
        </authorList>
    </citation>
    <scope>NUCLEOTIDE SEQUENCE</scope>
    <source>
        <strain evidence="1">CtHip2</strain>
    </source>
</reference>
<proteinExistence type="predicted"/>
<sequence length="140" mass="17001">MKIYTVIEKRHIKQMTPRERQYLNNTVRNNIKENCENDELVVSWHSLNRFKEKFPVELTEEDLIDTLLTGDFIEYKKVYENNILKDKRVVLRKNMKNDSEYDLVIVYSLIDNKIITVWDNKNTDQHYSLNLEKYSRRPIC</sequence>
<protein>
    <submittedName>
        <fullName evidence="1">Uncharacterized protein</fullName>
    </submittedName>
</protein>
<name>A0A8S5RWG9_9CAUD</name>